<dbReference type="InterPro" id="IPR036249">
    <property type="entry name" value="Thioredoxin-like_sf"/>
</dbReference>
<feature type="domain" description="GST C-terminal" evidence="2">
    <location>
        <begin position="88"/>
        <end position="217"/>
    </location>
</feature>
<dbReference type="AlphaFoldDB" id="A0A9W6IN39"/>
<evidence type="ECO:0000259" key="2">
    <source>
        <dbReference type="PROSITE" id="PS50405"/>
    </source>
</evidence>
<dbReference type="PANTHER" id="PTHR44051:SF8">
    <property type="entry name" value="GLUTATHIONE S-TRANSFERASE GSTA"/>
    <property type="match status" value="1"/>
</dbReference>
<organism evidence="3 4">
    <name type="scientific">Maricaulis virginensis</name>
    <dbReference type="NCBI Taxonomy" id="144022"/>
    <lineage>
        <taxon>Bacteria</taxon>
        <taxon>Pseudomonadati</taxon>
        <taxon>Pseudomonadota</taxon>
        <taxon>Alphaproteobacteria</taxon>
        <taxon>Maricaulales</taxon>
        <taxon>Maricaulaceae</taxon>
        <taxon>Maricaulis</taxon>
    </lineage>
</organism>
<feature type="domain" description="GST N-terminal" evidence="1">
    <location>
        <begin position="1"/>
        <end position="82"/>
    </location>
</feature>
<sequence length="217" mass="23675">MMKLYARAGWGSVIAEAQLAWYGLAHTLEPVGDLFADDSARDALEGINPLAQIPTLVLDDGTVMTESAAITLHLADLAAETSLVPGPDAHERADFLNALVFLVANVYPTYTYGDVPARFVPAPEGRAGFRETVDAHGKRLYRILEQQASGSRAAGPWFLGGRLTAVDIYLGAMTFWRPGRDWFDAETPRLAAIGRAVRAHDRFGDVWTRNFPDEMAG</sequence>
<dbReference type="SUPFAM" id="SSF52833">
    <property type="entry name" value="Thioredoxin-like"/>
    <property type="match status" value="1"/>
</dbReference>
<protein>
    <recommendedName>
        <fullName evidence="5">Glutathione S-transferase</fullName>
    </recommendedName>
</protein>
<name>A0A9W6IN39_9PROT</name>
<dbReference type="CDD" id="cd03057">
    <property type="entry name" value="GST_N_Beta"/>
    <property type="match status" value="1"/>
</dbReference>
<evidence type="ECO:0000313" key="4">
    <source>
        <dbReference type="Proteomes" id="UP001143486"/>
    </source>
</evidence>
<dbReference type="PROSITE" id="PS50405">
    <property type="entry name" value="GST_CTER"/>
    <property type="match status" value="1"/>
</dbReference>
<reference evidence="3" key="1">
    <citation type="journal article" date="2014" name="Int. J. Syst. Evol. Microbiol.">
        <title>Complete genome sequence of Corynebacterium casei LMG S-19264T (=DSM 44701T), isolated from a smear-ripened cheese.</title>
        <authorList>
            <consortium name="US DOE Joint Genome Institute (JGI-PGF)"/>
            <person name="Walter F."/>
            <person name="Albersmeier A."/>
            <person name="Kalinowski J."/>
            <person name="Ruckert C."/>
        </authorList>
    </citation>
    <scope>NUCLEOTIDE SEQUENCE</scope>
    <source>
        <strain evidence="3">VKM B-1513</strain>
    </source>
</reference>
<proteinExistence type="predicted"/>
<dbReference type="Gene3D" id="3.40.30.10">
    <property type="entry name" value="Glutaredoxin"/>
    <property type="match status" value="1"/>
</dbReference>
<keyword evidence="4" id="KW-1185">Reference proteome</keyword>
<comment type="caution">
    <text evidence="3">The sequence shown here is derived from an EMBL/GenBank/DDBJ whole genome shotgun (WGS) entry which is preliminary data.</text>
</comment>
<dbReference type="InterPro" id="IPR010987">
    <property type="entry name" value="Glutathione-S-Trfase_C-like"/>
</dbReference>
<gene>
    <name evidence="3" type="ORF">GCM10017621_20600</name>
</gene>
<dbReference type="EMBL" id="BSFE01000005">
    <property type="protein sequence ID" value="GLK52552.1"/>
    <property type="molecule type" value="Genomic_DNA"/>
</dbReference>
<dbReference type="Gene3D" id="1.20.1050.10">
    <property type="match status" value="1"/>
</dbReference>
<evidence type="ECO:0000259" key="1">
    <source>
        <dbReference type="PROSITE" id="PS50404"/>
    </source>
</evidence>
<reference evidence="3" key="2">
    <citation type="submission" date="2023-01" db="EMBL/GenBank/DDBJ databases">
        <authorList>
            <person name="Sun Q."/>
            <person name="Evtushenko L."/>
        </authorList>
    </citation>
    <scope>NUCLEOTIDE SEQUENCE</scope>
    <source>
        <strain evidence="3">VKM B-1513</strain>
    </source>
</reference>
<dbReference type="InterPro" id="IPR004045">
    <property type="entry name" value="Glutathione_S-Trfase_N"/>
</dbReference>
<evidence type="ECO:0008006" key="5">
    <source>
        <dbReference type="Google" id="ProtNLM"/>
    </source>
</evidence>
<dbReference type="Proteomes" id="UP001143486">
    <property type="component" value="Unassembled WGS sequence"/>
</dbReference>
<dbReference type="SUPFAM" id="SSF47616">
    <property type="entry name" value="GST C-terminal domain-like"/>
    <property type="match status" value="1"/>
</dbReference>
<dbReference type="PANTHER" id="PTHR44051">
    <property type="entry name" value="GLUTATHIONE S-TRANSFERASE-RELATED"/>
    <property type="match status" value="1"/>
</dbReference>
<evidence type="ECO:0000313" key="3">
    <source>
        <dbReference type="EMBL" id="GLK52552.1"/>
    </source>
</evidence>
<accession>A0A9W6IN39</accession>
<dbReference type="InterPro" id="IPR036282">
    <property type="entry name" value="Glutathione-S-Trfase_C_sf"/>
</dbReference>
<dbReference type="Pfam" id="PF13409">
    <property type="entry name" value="GST_N_2"/>
    <property type="match status" value="1"/>
</dbReference>
<dbReference type="PROSITE" id="PS50404">
    <property type="entry name" value="GST_NTER"/>
    <property type="match status" value="1"/>
</dbReference>